<dbReference type="GO" id="GO:0004672">
    <property type="term" value="F:protein kinase activity"/>
    <property type="evidence" value="ECO:0007669"/>
    <property type="project" value="InterPro"/>
</dbReference>
<dbReference type="InterPro" id="IPR011009">
    <property type="entry name" value="Kinase-like_dom_sf"/>
</dbReference>
<dbReference type="InterPro" id="IPR000719">
    <property type="entry name" value="Prot_kinase_dom"/>
</dbReference>
<keyword evidence="4" id="KW-1185">Reference proteome</keyword>
<gene>
    <name evidence="3" type="ORF">RJ639_000298</name>
</gene>
<dbReference type="AlphaFoldDB" id="A0AA88X878"/>
<proteinExistence type="predicted"/>
<dbReference type="SUPFAM" id="SSF56112">
    <property type="entry name" value="Protein kinase-like (PK-like)"/>
    <property type="match status" value="1"/>
</dbReference>
<dbReference type="InterPro" id="IPR043891">
    <property type="entry name" value="SPARK"/>
</dbReference>
<dbReference type="GO" id="GO:0016020">
    <property type="term" value="C:membrane"/>
    <property type="evidence" value="ECO:0007669"/>
    <property type="project" value="TreeGrafter"/>
</dbReference>
<keyword evidence="1" id="KW-1133">Transmembrane helix</keyword>
<keyword evidence="1" id="KW-0472">Membrane</keyword>
<dbReference type="PANTHER" id="PTHR48055:SF9">
    <property type="entry name" value="PROTEIN KINASE DOMAIN-CONTAINING PROTEIN"/>
    <property type="match status" value="1"/>
</dbReference>
<feature type="transmembrane region" description="Helical" evidence="1">
    <location>
        <begin position="248"/>
        <end position="270"/>
    </location>
</feature>
<dbReference type="FunFam" id="3.30.200.20:FF:000608">
    <property type="entry name" value="Serine/threonine kinase protein"/>
    <property type="match status" value="1"/>
</dbReference>
<protein>
    <recommendedName>
        <fullName evidence="2">Protein kinase domain-containing protein</fullName>
    </recommendedName>
</protein>
<dbReference type="Gene3D" id="3.30.200.20">
    <property type="entry name" value="Phosphorylase Kinase, domain 1"/>
    <property type="match status" value="1"/>
</dbReference>
<evidence type="ECO:0000313" key="4">
    <source>
        <dbReference type="Proteomes" id="UP001188597"/>
    </source>
</evidence>
<organism evidence="3 4">
    <name type="scientific">Escallonia herrerae</name>
    <dbReference type="NCBI Taxonomy" id="1293975"/>
    <lineage>
        <taxon>Eukaryota</taxon>
        <taxon>Viridiplantae</taxon>
        <taxon>Streptophyta</taxon>
        <taxon>Embryophyta</taxon>
        <taxon>Tracheophyta</taxon>
        <taxon>Spermatophyta</taxon>
        <taxon>Magnoliopsida</taxon>
        <taxon>eudicotyledons</taxon>
        <taxon>Gunneridae</taxon>
        <taxon>Pentapetalae</taxon>
        <taxon>asterids</taxon>
        <taxon>campanulids</taxon>
        <taxon>Escalloniales</taxon>
        <taxon>Escalloniaceae</taxon>
        <taxon>Escallonia</taxon>
    </lineage>
</organism>
<dbReference type="Pfam" id="PF00069">
    <property type="entry name" value="Pkinase"/>
    <property type="match status" value="1"/>
</dbReference>
<dbReference type="FunFam" id="1.10.510.10:FF:000530">
    <property type="entry name" value="probable receptor-like protein kinase At5g59700"/>
    <property type="match status" value="1"/>
</dbReference>
<dbReference type="EMBL" id="JAVXUP010000028">
    <property type="protein sequence ID" value="KAK3041782.1"/>
    <property type="molecule type" value="Genomic_DNA"/>
</dbReference>
<reference evidence="3" key="1">
    <citation type="submission" date="2022-12" db="EMBL/GenBank/DDBJ databases">
        <title>Draft genome assemblies for two species of Escallonia (Escalloniales).</title>
        <authorList>
            <person name="Chanderbali A."/>
            <person name="Dervinis C."/>
            <person name="Anghel I."/>
            <person name="Soltis D."/>
            <person name="Soltis P."/>
            <person name="Zapata F."/>
        </authorList>
    </citation>
    <scope>NUCLEOTIDE SEQUENCE</scope>
    <source>
        <strain evidence="3">UCBG64.0493</strain>
        <tissue evidence="3">Leaf</tissue>
    </source>
</reference>
<accession>A0AA88X878</accession>
<dbReference type="Gene3D" id="1.10.510.10">
    <property type="entry name" value="Transferase(Phosphotransferase) domain 1"/>
    <property type="match status" value="1"/>
</dbReference>
<keyword evidence="1" id="KW-0812">Transmembrane</keyword>
<dbReference type="PROSITE" id="PS50011">
    <property type="entry name" value="PROTEIN_KINASE_DOM"/>
    <property type="match status" value="1"/>
</dbReference>
<dbReference type="PANTHER" id="PTHR48055">
    <property type="entry name" value="LEUCINE-RICH REPEAT RECEPTOR PROTEIN KINASE EMS1"/>
    <property type="match status" value="1"/>
</dbReference>
<sequence>CVLDIQSSQSGNNSSCESGNWDGFLDNDCCGSAFNGYLHALGQRANETGEIFLNSTEQKVCLNSMKSNNGYILSCGIEKLTSGAGSCSDYSIKDVTNKLGYQLRSLGEDCKVLGSDGKSSKGWTACSRGWEKMGGPSNTTNDAMKVESDVCRFAVLVSLTSKRIYDEEWLQAIYKCLGDNSLPLSGHTCTFSCLISFFLSMSVLAVTNHPISSAEDQGESKPVKKIGTGDAAMINANDQSMPLFLRGLWILIGGLAGIIIIIIFASWILFKRSTKAKLEEGKDASDDSFSEESSCQKIGIKQVYSATNHLSETNYIGQGIAGKVYKGILPNGHHVAVKHIINDGEMDTFVREVTSLSHIRHPNLVALLGHCEGQDECFLVYELCHKGNLSEWLFGKDKNLSWIQRLEIAIDCARGLWFLHTYPEGCIVHRDIKPTNILISANFQGKLSDFGLSKVMDMGQSYVSSEVRGTFGYVDPEYQKNRRVNSSGDVYSFGVVLLQLISGQRVINMDLTKPMPLGKMAKMLTRGGNIAEFADPKLRGEYSVEAFELTLKLALSCTGLKQQRPSMEQVVVRLDKALDISTRVEMQTPRFALNVD</sequence>
<evidence type="ECO:0000256" key="1">
    <source>
        <dbReference type="SAM" id="Phobius"/>
    </source>
</evidence>
<dbReference type="InterPro" id="IPR008271">
    <property type="entry name" value="Ser/Thr_kinase_AS"/>
</dbReference>
<feature type="non-terminal residue" evidence="3">
    <location>
        <position position="596"/>
    </location>
</feature>
<dbReference type="Pfam" id="PF19160">
    <property type="entry name" value="SPARK"/>
    <property type="match status" value="1"/>
</dbReference>
<dbReference type="GO" id="GO:0005524">
    <property type="term" value="F:ATP binding"/>
    <property type="evidence" value="ECO:0007669"/>
    <property type="project" value="InterPro"/>
</dbReference>
<comment type="caution">
    <text evidence="3">The sequence shown here is derived from an EMBL/GenBank/DDBJ whole genome shotgun (WGS) entry which is preliminary data.</text>
</comment>
<evidence type="ECO:0000259" key="2">
    <source>
        <dbReference type="PROSITE" id="PS50011"/>
    </source>
</evidence>
<feature type="domain" description="Protein kinase" evidence="2">
    <location>
        <begin position="310"/>
        <end position="578"/>
    </location>
</feature>
<dbReference type="InterPro" id="IPR051564">
    <property type="entry name" value="LRR_receptor-like_kinase"/>
</dbReference>
<dbReference type="Proteomes" id="UP001188597">
    <property type="component" value="Unassembled WGS sequence"/>
</dbReference>
<dbReference type="SMART" id="SM00220">
    <property type="entry name" value="S_TKc"/>
    <property type="match status" value="1"/>
</dbReference>
<name>A0AA88X878_9ASTE</name>
<evidence type="ECO:0000313" key="3">
    <source>
        <dbReference type="EMBL" id="KAK3041782.1"/>
    </source>
</evidence>
<dbReference type="PROSITE" id="PS00108">
    <property type="entry name" value="PROTEIN_KINASE_ST"/>
    <property type="match status" value="1"/>
</dbReference>